<evidence type="ECO:0000313" key="1">
    <source>
        <dbReference type="EMBL" id="GGC93913.1"/>
    </source>
</evidence>
<dbReference type="Proteomes" id="UP000597761">
    <property type="component" value="Unassembled WGS sequence"/>
</dbReference>
<dbReference type="EMBL" id="BMJI01000013">
    <property type="protein sequence ID" value="GGC93913.1"/>
    <property type="molecule type" value="Genomic_DNA"/>
</dbReference>
<gene>
    <name evidence="1" type="ORF">GCM10011512_21180</name>
</gene>
<proteinExistence type="predicted"/>
<keyword evidence="2" id="KW-1185">Reference proteome</keyword>
<organism evidence="1 2">
    <name type="scientific">Tersicoccus solisilvae</name>
    <dbReference type="NCBI Taxonomy" id="1882339"/>
    <lineage>
        <taxon>Bacteria</taxon>
        <taxon>Bacillati</taxon>
        <taxon>Actinomycetota</taxon>
        <taxon>Actinomycetes</taxon>
        <taxon>Micrococcales</taxon>
        <taxon>Micrococcaceae</taxon>
        <taxon>Tersicoccus</taxon>
    </lineage>
</organism>
<protein>
    <submittedName>
        <fullName evidence="1">Uncharacterized protein</fullName>
    </submittedName>
</protein>
<sequence>MRSARASSVEIMAPPFGWAAAEGASMPRVAAGPHRCARQLGWMPPGPLYLLRSTLATASLRRQRRTAGDTTV</sequence>
<accession>A0ABQ1PA93</accession>
<reference evidence="2" key="1">
    <citation type="journal article" date="2019" name="Int. J. Syst. Evol. Microbiol.">
        <title>The Global Catalogue of Microorganisms (GCM) 10K type strain sequencing project: providing services to taxonomists for standard genome sequencing and annotation.</title>
        <authorList>
            <consortium name="The Broad Institute Genomics Platform"/>
            <consortium name="The Broad Institute Genome Sequencing Center for Infectious Disease"/>
            <person name="Wu L."/>
            <person name="Ma J."/>
        </authorList>
    </citation>
    <scope>NUCLEOTIDE SEQUENCE [LARGE SCALE GENOMIC DNA]</scope>
    <source>
        <strain evidence="2">CGMCC 1.15480</strain>
    </source>
</reference>
<name>A0ABQ1PA93_9MICC</name>
<evidence type="ECO:0000313" key="2">
    <source>
        <dbReference type="Proteomes" id="UP000597761"/>
    </source>
</evidence>
<comment type="caution">
    <text evidence="1">The sequence shown here is derived from an EMBL/GenBank/DDBJ whole genome shotgun (WGS) entry which is preliminary data.</text>
</comment>